<proteinExistence type="predicted"/>
<dbReference type="Proteomes" id="UP000016931">
    <property type="component" value="Unassembled WGS sequence"/>
</dbReference>
<dbReference type="RefSeq" id="XP_016760356.1">
    <property type="nucleotide sequence ID" value="XM_016900761.1"/>
</dbReference>
<dbReference type="EMBL" id="KB456265">
    <property type="protein sequence ID" value="EMF12235.1"/>
    <property type="molecule type" value="Genomic_DNA"/>
</dbReference>
<reference evidence="2 3" key="1">
    <citation type="journal article" date="2012" name="PLoS Pathog.">
        <title>Diverse lifestyles and strategies of plant pathogenesis encoded in the genomes of eighteen Dothideomycetes fungi.</title>
        <authorList>
            <person name="Ohm R.A."/>
            <person name="Feau N."/>
            <person name="Henrissat B."/>
            <person name="Schoch C.L."/>
            <person name="Horwitz B.A."/>
            <person name="Barry K.W."/>
            <person name="Condon B.J."/>
            <person name="Copeland A.C."/>
            <person name="Dhillon B."/>
            <person name="Glaser F."/>
            <person name="Hesse C.N."/>
            <person name="Kosti I."/>
            <person name="LaButti K."/>
            <person name="Lindquist E.A."/>
            <person name="Lucas S."/>
            <person name="Salamov A.A."/>
            <person name="Bradshaw R.E."/>
            <person name="Ciuffetti L."/>
            <person name="Hamelin R.C."/>
            <person name="Kema G.H.J."/>
            <person name="Lawrence C."/>
            <person name="Scott J.A."/>
            <person name="Spatafora J.W."/>
            <person name="Turgeon B.G."/>
            <person name="de Wit P.J.G.M."/>
            <person name="Zhong S."/>
            <person name="Goodwin S.B."/>
            <person name="Grigoriev I.V."/>
        </authorList>
    </citation>
    <scope>NUCLEOTIDE SEQUENCE [LARGE SCALE GENOMIC DNA]</scope>
    <source>
        <strain evidence="2 3">SO2202</strain>
    </source>
</reference>
<feature type="region of interest" description="Disordered" evidence="1">
    <location>
        <begin position="1"/>
        <end position="132"/>
    </location>
</feature>
<organism evidence="2 3">
    <name type="scientific">Sphaerulina musiva (strain SO2202)</name>
    <name type="common">Poplar stem canker fungus</name>
    <name type="synonym">Septoria musiva</name>
    <dbReference type="NCBI Taxonomy" id="692275"/>
    <lineage>
        <taxon>Eukaryota</taxon>
        <taxon>Fungi</taxon>
        <taxon>Dikarya</taxon>
        <taxon>Ascomycota</taxon>
        <taxon>Pezizomycotina</taxon>
        <taxon>Dothideomycetes</taxon>
        <taxon>Dothideomycetidae</taxon>
        <taxon>Mycosphaerellales</taxon>
        <taxon>Mycosphaerellaceae</taxon>
        <taxon>Sphaerulina</taxon>
    </lineage>
</organism>
<feature type="compositionally biased region" description="Low complexity" evidence="1">
    <location>
        <begin position="96"/>
        <end position="109"/>
    </location>
</feature>
<dbReference type="OMA" id="ANTYPEW"/>
<feature type="compositionally biased region" description="Low complexity" evidence="1">
    <location>
        <begin position="52"/>
        <end position="62"/>
    </location>
</feature>
<evidence type="ECO:0000313" key="3">
    <source>
        <dbReference type="Proteomes" id="UP000016931"/>
    </source>
</evidence>
<feature type="compositionally biased region" description="Polar residues" evidence="1">
    <location>
        <begin position="1"/>
        <end position="13"/>
    </location>
</feature>
<dbReference type="OrthoDB" id="4664297at2759"/>
<feature type="compositionally biased region" description="Polar residues" evidence="1">
    <location>
        <begin position="35"/>
        <end position="50"/>
    </location>
</feature>
<dbReference type="HOGENOM" id="CLU_1723482_0_0_1"/>
<sequence length="152" mass="16364">MSISDNNMNSASHSVHMPQLSGPIHKTSNNNNNNIPSQDVTPSQANTYPEWSSGESRAASSGADDEPSYTSTPVDSKGSKESGNTLSAYDRDTYLSPSSSSSRSRSTSRGAYDVHRVSQDGRASGFPEDSEAKHRKLIDKIMGHKLAPSFLQ</sequence>
<evidence type="ECO:0000313" key="2">
    <source>
        <dbReference type="EMBL" id="EMF12235.1"/>
    </source>
</evidence>
<protein>
    <submittedName>
        <fullName evidence="2">Uncharacterized protein</fullName>
    </submittedName>
</protein>
<accession>N1QK89</accession>
<name>N1QK89_SPHMS</name>
<gene>
    <name evidence="2" type="ORF">SEPMUDRAFT_109011</name>
</gene>
<evidence type="ECO:0000256" key="1">
    <source>
        <dbReference type="SAM" id="MobiDB-lite"/>
    </source>
</evidence>
<dbReference type="GeneID" id="27897898"/>
<dbReference type="AlphaFoldDB" id="N1QK89"/>
<keyword evidence="3" id="KW-1185">Reference proteome</keyword>